<dbReference type="STRING" id="50376.A0A517LFS6"/>
<dbReference type="Proteomes" id="UP000316270">
    <property type="component" value="Chromosome 11"/>
</dbReference>
<dbReference type="GO" id="GO:0032933">
    <property type="term" value="P:SREBP signaling pathway"/>
    <property type="evidence" value="ECO:0007669"/>
    <property type="project" value="InterPro"/>
</dbReference>
<dbReference type="AlphaFoldDB" id="A0A517LFS6"/>
<dbReference type="GO" id="GO:0000139">
    <property type="term" value="C:Golgi membrane"/>
    <property type="evidence" value="ECO:0007669"/>
    <property type="project" value="InterPro"/>
</dbReference>
<evidence type="ECO:0000256" key="5">
    <source>
        <dbReference type="SAM" id="Phobius"/>
    </source>
</evidence>
<reference evidence="6 7" key="1">
    <citation type="submission" date="2019-07" db="EMBL/GenBank/DDBJ databases">
        <title>Finished genome of Venturia effusa.</title>
        <authorList>
            <person name="Young C.A."/>
            <person name="Cox M.P."/>
            <person name="Ganley A.R.D."/>
            <person name="David W.J."/>
        </authorList>
    </citation>
    <scope>NUCLEOTIDE SEQUENCE [LARGE SCALE GENOMIC DNA]</scope>
    <source>
        <strain evidence="7">albino</strain>
    </source>
</reference>
<dbReference type="EMBL" id="CP042195">
    <property type="protein sequence ID" value="QDS74495.1"/>
    <property type="molecule type" value="Genomic_DNA"/>
</dbReference>
<dbReference type="GO" id="GO:0032936">
    <property type="term" value="C:SREBP-SCAP complex"/>
    <property type="evidence" value="ECO:0007669"/>
    <property type="project" value="TreeGrafter"/>
</dbReference>
<keyword evidence="5" id="KW-0812">Transmembrane</keyword>
<dbReference type="GO" id="GO:0032934">
    <property type="term" value="F:sterol binding"/>
    <property type="evidence" value="ECO:0007669"/>
    <property type="project" value="InterPro"/>
</dbReference>
<protein>
    <submittedName>
        <fullName evidence="6">Uncharacterized protein</fullName>
    </submittedName>
</protein>
<evidence type="ECO:0000256" key="2">
    <source>
        <dbReference type="ARBA" id="ARBA00004308"/>
    </source>
</evidence>
<keyword evidence="3" id="KW-0256">Endoplasmic reticulum</keyword>
<dbReference type="PANTHER" id="PTHR46378:SF1">
    <property type="entry name" value="STEROL REGULATORY ELEMENT-BINDING PROTEIN CLEAVAGE-ACTIVATING PROTEIN"/>
    <property type="match status" value="1"/>
</dbReference>
<organism evidence="6 7">
    <name type="scientific">Venturia effusa</name>
    <dbReference type="NCBI Taxonomy" id="50376"/>
    <lineage>
        <taxon>Eukaryota</taxon>
        <taxon>Fungi</taxon>
        <taxon>Dikarya</taxon>
        <taxon>Ascomycota</taxon>
        <taxon>Pezizomycotina</taxon>
        <taxon>Dothideomycetes</taxon>
        <taxon>Pleosporomycetidae</taxon>
        <taxon>Venturiales</taxon>
        <taxon>Venturiaceae</taxon>
        <taxon>Venturia</taxon>
    </lineage>
</organism>
<name>A0A517LFS6_9PEZI</name>
<evidence type="ECO:0000313" key="7">
    <source>
        <dbReference type="Proteomes" id="UP000316270"/>
    </source>
</evidence>
<evidence type="ECO:0000256" key="4">
    <source>
        <dbReference type="ARBA" id="ARBA00023136"/>
    </source>
</evidence>
<comment type="subcellular location">
    <subcellularLocation>
        <location evidence="2">Endomembrane system</location>
    </subcellularLocation>
    <subcellularLocation>
        <location evidence="1">Endoplasmic reticulum</location>
    </subcellularLocation>
</comment>
<keyword evidence="4 5" id="KW-0472">Membrane</keyword>
<gene>
    <name evidence="6" type="ORF">FKW77_006984</name>
</gene>
<evidence type="ECO:0000256" key="3">
    <source>
        <dbReference type="ARBA" id="ARBA00022824"/>
    </source>
</evidence>
<feature type="transmembrane region" description="Helical" evidence="5">
    <location>
        <begin position="102"/>
        <end position="124"/>
    </location>
</feature>
<sequence length="420" mass="47209">MNAEVKNDLDLDCRLAGHDVVDREQLGKLPRPASLPLHSAPIHRSHISSPFNQVTFDGFSIARMIWYLLWPFRGTTEPPTLSPDHTIRRAFYRYGAAAARHWLLFILGSVTTAVLLCYPVFFLYNNPTSGPAKLPYHVWTSARFYDGPPTILPDLEVRQIWVHGSYNKALEKPVLQEALSIQNTLIWGIYGLEKGIGPESSSSLTERGNICQGDFASDHRSLGLQSPLMFWNCSSQALQSDTHIIETINSQVTRKSYLDLTLRPASVLASKSFAEGKIGGADALVITVLDRVTENTNRQWDDRLGFLAREAPHRWDLYPRGGHVAQGQLYEFQQTPLSTSDELALAGSYFLMLGYVVLKMSRLRAFKRTGLLITVIFQASQLLRATAVPSSRVTSSFWGFFDFASNCPLWNVQWMLRSSL</sequence>
<keyword evidence="7" id="KW-1185">Reference proteome</keyword>
<keyword evidence="5" id="KW-1133">Transmembrane helix</keyword>
<dbReference type="OrthoDB" id="1914839at2759"/>
<evidence type="ECO:0000313" key="6">
    <source>
        <dbReference type="EMBL" id="QDS74495.1"/>
    </source>
</evidence>
<dbReference type="PANTHER" id="PTHR46378">
    <property type="entry name" value="STEROL REGULATORY ELEMENT-BINDING PROTEIN CLEAVAGE-ACTIVATING PROTEIN"/>
    <property type="match status" value="1"/>
</dbReference>
<dbReference type="InterPro" id="IPR030225">
    <property type="entry name" value="SCAP"/>
</dbReference>
<accession>A0A517LFS6</accession>
<evidence type="ECO:0000256" key="1">
    <source>
        <dbReference type="ARBA" id="ARBA00004240"/>
    </source>
</evidence>
<dbReference type="GO" id="GO:0045540">
    <property type="term" value="P:regulation of cholesterol biosynthetic process"/>
    <property type="evidence" value="ECO:0007669"/>
    <property type="project" value="TreeGrafter"/>
</dbReference>
<proteinExistence type="predicted"/>
<dbReference type="GO" id="GO:0005789">
    <property type="term" value="C:endoplasmic reticulum membrane"/>
    <property type="evidence" value="ECO:0007669"/>
    <property type="project" value="InterPro"/>
</dbReference>